<dbReference type="Pfam" id="PF10592">
    <property type="entry name" value="AIPR"/>
    <property type="match status" value="1"/>
</dbReference>
<proteinExistence type="predicted"/>
<gene>
    <name evidence="2" type="ORF">BW685_26165</name>
</gene>
<accession>A0A1R1J5F1</accession>
<dbReference type="EMBL" id="MTJZ01000056">
    <property type="protein sequence ID" value="OMG70446.1"/>
    <property type="molecule type" value="Genomic_DNA"/>
</dbReference>
<name>A0A1R1J5F1_9BURK</name>
<evidence type="ECO:0000313" key="3">
    <source>
        <dbReference type="Proteomes" id="UP000187194"/>
    </source>
</evidence>
<sequence length="560" mass="61965">MSSNDKIILEQIIDQQHQERAPATSKSEFFEIFVAEQVLKDFDLGYDEIESGIVDGSQDGGIDSMYVIVNGELAQEDFDLSPLKRGVVIETVLIQSKLADGFSETAVEKLTASTEDLFNLAKDLDALKSVFNEGVRASVGNFRRIYAGLASKFPTLRFRYVYATKGAEVHPNVVRKTEILGEKLRSLFSHSDFSFDFLGASNLLSLARQEPPLAYSLSLAENPISSAGDVGYVALVKLRDFNAFIRDDIGRLRRNLFEANVRDYQGSTTVNEEISTSLRTTGGEDFWWLNNGVTIIAAKATVSAKTLTLEDPQIVNGLQTSNEIYRYFKEANTSGDERNLLMRVIVPTKPESRDRVIKATNSQTTIPAASLRATDKIHRDIEEHLRPYGLFYDRRKNFYKNEGRSVDQIVSISLMAQAVMSIVLQRPDDARARPSSLLKKDEDYARVFSTKMPVGLYRVAAVIIKKVFSALRSRTDLDAQGRNNLLFYVSMRVAAVAVGSVAPTAADVASLDTSSIDDVTVAKSIDIVKSMFDALGGNDQVAKGSQLVEQLKAEIAQSTQ</sequence>
<evidence type="ECO:0000259" key="1">
    <source>
        <dbReference type="Pfam" id="PF10592"/>
    </source>
</evidence>
<organism evidence="2 3">
    <name type="scientific">Burkholderia ubonensis</name>
    <dbReference type="NCBI Taxonomy" id="101571"/>
    <lineage>
        <taxon>Bacteria</taxon>
        <taxon>Pseudomonadati</taxon>
        <taxon>Pseudomonadota</taxon>
        <taxon>Betaproteobacteria</taxon>
        <taxon>Burkholderiales</taxon>
        <taxon>Burkholderiaceae</taxon>
        <taxon>Burkholderia</taxon>
        <taxon>Burkholderia cepacia complex</taxon>
    </lineage>
</organism>
<evidence type="ECO:0000313" key="2">
    <source>
        <dbReference type="EMBL" id="OMG70446.1"/>
    </source>
</evidence>
<comment type="caution">
    <text evidence="2">The sequence shown here is derived from an EMBL/GenBank/DDBJ whole genome shotgun (WGS) entry which is preliminary data.</text>
</comment>
<dbReference type="AlphaFoldDB" id="A0A1R1J5F1"/>
<reference evidence="2 3" key="1">
    <citation type="submission" date="2017-01" db="EMBL/GenBank/DDBJ databases">
        <title>Phylogeographic, genomic and meropenem susceptibility analysis of Burkholderia ubonensis.</title>
        <authorList>
            <person name="Price E.P."/>
            <person name="Sarovich D.S."/>
            <person name="Webb J.R."/>
            <person name="Hall C.M."/>
            <person name="Sahl J.W."/>
            <person name="Kaestli M."/>
            <person name="Mayo M."/>
            <person name="Harrington G."/>
            <person name="Baker A.L."/>
            <person name="Sidak-Loftis L.C."/>
            <person name="Lummis M."/>
            <person name="Schupp J.M."/>
            <person name="Gillece J.D."/>
            <person name="Tuanyok A."/>
            <person name="Warner J."/>
            <person name="Busch J.D."/>
            <person name="Keim P."/>
            <person name="Currie B.J."/>
            <person name="Wagner D.M."/>
        </authorList>
    </citation>
    <scope>NUCLEOTIDE SEQUENCE [LARGE SCALE GENOMIC DNA]</scope>
    <source>
        <strain evidence="2 3">A21</strain>
    </source>
</reference>
<dbReference type="Proteomes" id="UP000187194">
    <property type="component" value="Unassembled WGS sequence"/>
</dbReference>
<feature type="domain" description="Abortive phage infection protein C-terminal" evidence="1">
    <location>
        <begin position="257"/>
        <end position="492"/>
    </location>
</feature>
<dbReference type="RefSeq" id="WP_076481026.1">
    <property type="nucleotide sequence ID" value="NZ_MTJZ01000056.1"/>
</dbReference>
<dbReference type="InterPro" id="IPR018891">
    <property type="entry name" value="AIPR_C"/>
</dbReference>
<protein>
    <submittedName>
        <fullName evidence="2">Abortive phage resistance protein</fullName>
    </submittedName>
</protein>